<dbReference type="PRINTS" id="PR00742">
    <property type="entry name" value="GLHYDRLASE35"/>
</dbReference>
<dbReference type="Gene3D" id="3.20.20.80">
    <property type="entry name" value="Glycosidases"/>
    <property type="match status" value="1"/>
</dbReference>
<dbReference type="PROSITE" id="PS01182">
    <property type="entry name" value="GLYCOSYL_HYDROL_F35"/>
    <property type="match status" value="1"/>
</dbReference>
<name>A0A9D1NW03_9FIRM</name>
<evidence type="ECO:0000259" key="6">
    <source>
        <dbReference type="Pfam" id="PF01301"/>
    </source>
</evidence>
<comment type="catalytic activity">
    <reaction evidence="4">
        <text>Hydrolysis of terminal non-reducing beta-D-galactose residues in beta-D-galactosides.</text>
        <dbReference type="EC" id="3.2.1.23"/>
    </reaction>
</comment>
<evidence type="ECO:0000256" key="5">
    <source>
        <dbReference type="RuleBase" id="RU003679"/>
    </source>
</evidence>
<dbReference type="PANTHER" id="PTHR23421">
    <property type="entry name" value="BETA-GALACTOSIDASE RELATED"/>
    <property type="match status" value="1"/>
</dbReference>
<organism evidence="7 8">
    <name type="scientific">Candidatus Pullilachnospira stercoravium</name>
    <dbReference type="NCBI Taxonomy" id="2840913"/>
    <lineage>
        <taxon>Bacteria</taxon>
        <taxon>Bacillati</taxon>
        <taxon>Bacillota</taxon>
        <taxon>Clostridia</taxon>
        <taxon>Lachnospirales</taxon>
        <taxon>Lachnospiraceae</taxon>
        <taxon>Lachnospiraceae incertae sedis</taxon>
        <taxon>Candidatus Pullilachnospira</taxon>
    </lineage>
</organism>
<dbReference type="InterPro" id="IPR017853">
    <property type="entry name" value="GH"/>
</dbReference>
<dbReference type="EC" id="3.2.1.23" evidence="4"/>
<feature type="non-terminal residue" evidence="7">
    <location>
        <position position="668"/>
    </location>
</feature>
<keyword evidence="3 4" id="KW-0326">Glycosidase</keyword>
<dbReference type="AlphaFoldDB" id="A0A9D1NW03"/>
<proteinExistence type="inferred from homology"/>
<dbReference type="SUPFAM" id="SSF51445">
    <property type="entry name" value="(Trans)glycosidases"/>
    <property type="match status" value="1"/>
</dbReference>
<reference evidence="7" key="2">
    <citation type="journal article" date="2021" name="PeerJ">
        <title>Extensive microbial diversity within the chicken gut microbiome revealed by metagenomics and culture.</title>
        <authorList>
            <person name="Gilroy R."/>
            <person name="Ravi A."/>
            <person name="Getino M."/>
            <person name="Pursley I."/>
            <person name="Horton D.L."/>
            <person name="Alikhan N.F."/>
            <person name="Baker D."/>
            <person name="Gharbi K."/>
            <person name="Hall N."/>
            <person name="Watson M."/>
            <person name="Adriaenssens E.M."/>
            <person name="Foster-Nyarko E."/>
            <person name="Jarju S."/>
            <person name="Secka A."/>
            <person name="Antonio M."/>
            <person name="Oren A."/>
            <person name="Chaudhuri R.R."/>
            <person name="La Ragione R."/>
            <person name="Hildebrand F."/>
            <person name="Pallen M.J."/>
        </authorList>
    </citation>
    <scope>NUCLEOTIDE SEQUENCE</scope>
    <source>
        <strain evidence="7">ChiBcec2-4451</strain>
    </source>
</reference>
<evidence type="ECO:0000256" key="1">
    <source>
        <dbReference type="ARBA" id="ARBA00009809"/>
    </source>
</evidence>
<gene>
    <name evidence="7" type="ORF">IAA63_07950</name>
</gene>
<protein>
    <recommendedName>
        <fullName evidence="4">Beta-galactosidase</fullName>
        <ecNumber evidence="4">3.2.1.23</ecNumber>
    </recommendedName>
</protein>
<sequence length="668" mass="75840">MEIEIVNEAKQREEREKRLQPLMEPAGRYGANGYFLTRDGKPWYPVMGEIHFSRLKESLWRDAVAKMKAGGVQVLATYVFWIHHEERQGEWDFTGQRDLRKFLAVCQEEGMPVFLRIGPWCHGECRNGGFPDWLTAREDLKLRTNDPAYLALVEIFWQQVYRQADGFFYRQGGPVVGIQIENEYGHCGGLQGDAGREHMKTLKKLAIRLGFEAPYYTATGWGGGIVPEGFLPVLAAYCGAPWDSSRKQLPLNGNFLFTHYKDDRNVGSDLHVGEETGFTYDTEKLPYLTAELGGGLQVTGHRRPFVTGADTAAMALCKFGSGANLLGYYMYHGGTNPRGKYTTLQESLETGSPNELPVWSYDFQAPVGEFGRVHDSYYALRPLHLFLRDFGHLAAQTDSILPIWNARVPEDGESCRAALRHFTGKEMGFLCYNGHQRHGSVKERRESFEIRENGHTARTPLLYLQPDGYGVFPYASEESGGLPLTPQFRIFSSNLQPLCSLGNDVVFFGEEEPDIIWDGMGEAVCISGREAAHGLKYVEDGQEKLFTADGCLMEEQGKLILLTETASSEVKVYPEGRTELHFCREIQPEGQLILLQEEETYVEYEIRICGQMTEYLNDLWIRLELAGDRAELYLDGKMCRDWFCQGKPWDLSWRDLDGEESARVRVYP</sequence>
<accession>A0A9D1NW03</accession>
<evidence type="ECO:0000256" key="4">
    <source>
        <dbReference type="RuleBase" id="RU000675"/>
    </source>
</evidence>
<evidence type="ECO:0000256" key="2">
    <source>
        <dbReference type="ARBA" id="ARBA00022801"/>
    </source>
</evidence>
<evidence type="ECO:0000256" key="3">
    <source>
        <dbReference type="ARBA" id="ARBA00023295"/>
    </source>
</evidence>
<dbReference type="GO" id="GO:0005975">
    <property type="term" value="P:carbohydrate metabolic process"/>
    <property type="evidence" value="ECO:0007669"/>
    <property type="project" value="InterPro"/>
</dbReference>
<dbReference type="InterPro" id="IPR019801">
    <property type="entry name" value="Glyco_hydro_35_CS"/>
</dbReference>
<feature type="domain" description="Glycoside hydrolase 35 catalytic" evidence="6">
    <location>
        <begin position="36"/>
        <end position="384"/>
    </location>
</feature>
<dbReference type="Proteomes" id="UP000886723">
    <property type="component" value="Unassembled WGS sequence"/>
</dbReference>
<comment type="similarity">
    <text evidence="1 5">Belongs to the glycosyl hydrolase 35 family.</text>
</comment>
<evidence type="ECO:0000313" key="7">
    <source>
        <dbReference type="EMBL" id="HIV13055.1"/>
    </source>
</evidence>
<dbReference type="InterPro" id="IPR031330">
    <property type="entry name" value="Gly_Hdrlase_35_cat"/>
</dbReference>
<dbReference type="InterPro" id="IPR001944">
    <property type="entry name" value="Glycoside_Hdrlase_35"/>
</dbReference>
<dbReference type="GO" id="GO:0004565">
    <property type="term" value="F:beta-galactosidase activity"/>
    <property type="evidence" value="ECO:0007669"/>
    <property type="project" value="UniProtKB-EC"/>
</dbReference>
<keyword evidence="2 4" id="KW-0378">Hydrolase</keyword>
<dbReference type="EMBL" id="DVON01000173">
    <property type="protein sequence ID" value="HIV13055.1"/>
    <property type="molecule type" value="Genomic_DNA"/>
</dbReference>
<evidence type="ECO:0000313" key="8">
    <source>
        <dbReference type="Proteomes" id="UP000886723"/>
    </source>
</evidence>
<dbReference type="Pfam" id="PF01301">
    <property type="entry name" value="Glyco_hydro_35"/>
    <property type="match status" value="1"/>
</dbReference>
<reference evidence="7" key="1">
    <citation type="submission" date="2020-10" db="EMBL/GenBank/DDBJ databases">
        <authorList>
            <person name="Gilroy R."/>
        </authorList>
    </citation>
    <scope>NUCLEOTIDE SEQUENCE</scope>
    <source>
        <strain evidence="7">ChiBcec2-4451</strain>
    </source>
</reference>
<comment type="caution">
    <text evidence="7">The sequence shown here is derived from an EMBL/GenBank/DDBJ whole genome shotgun (WGS) entry which is preliminary data.</text>
</comment>